<organism evidence="4 5">
    <name type="scientific">Saccharospirillum salsuginis</name>
    <dbReference type="NCBI Taxonomy" id="418750"/>
    <lineage>
        <taxon>Bacteria</taxon>
        <taxon>Pseudomonadati</taxon>
        <taxon>Pseudomonadota</taxon>
        <taxon>Gammaproteobacteria</taxon>
        <taxon>Oceanospirillales</taxon>
        <taxon>Saccharospirillaceae</taxon>
        <taxon>Saccharospirillum</taxon>
    </lineage>
</organism>
<protein>
    <recommendedName>
        <fullName evidence="6">Leucine Rich repeat-containing protein</fullName>
    </recommendedName>
</protein>
<dbReference type="PANTHER" id="PTHR46652">
    <property type="entry name" value="LEUCINE-RICH REPEAT AND IQ DOMAIN-CONTAINING PROTEIN 1-RELATED"/>
    <property type="match status" value="1"/>
</dbReference>
<name>A0A918NDM4_9GAMM</name>
<evidence type="ECO:0000256" key="1">
    <source>
        <dbReference type="ARBA" id="ARBA00022614"/>
    </source>
</evidence>
<gene>
    <name evidence="4" type="ORF">GCM10007392_29350</name>
</gene>
<dbReference type="Proteomes" id="UP000626148">
    <property type="component" value="Unassembled WGS sequence"/>
</dbReference>
<dbReference type="SUPFAM" id="SSF52058">
    <property type="entry name" value="L domain-like"/>
    <property type="match status" value="1"/>
</dbReference>
<dbReference type="InterPro" id="IPR050836">
    <property type="entry name" value="SDS22/Internalin_LRR"/>
</dbReference>
<evidence type="ECO:0008006" key="6">
    <source>
        <dbReference type="Google" id="ProtNLM"/>
    </source>
</evidence>
<feature type="signal peptide" evidence="3">
    <location>
        <begin position="1"/>
        <end position="24"/>
    </location>
</feature>
<evidence type="ECO:0000256" key="3">
    <source>
        <dbReference type="SAM" id="SignalP"/>
    </source>
</evidence>
<keyword evidence="2" id="KW-0677">Repeat</keyword>
<dbReference type="AlphaFoldDB" id="A0A918NDM4"/>
<sequence length="493" mass="56109">MRYMNGIKVLAALVGAVTVWSVFAAEWPEPPYTEEKIKRFVNNDELKIASQLYDFSEDNPDNVDVYSKSGLLIQEKVISKNVGIDELSEPSIIERTQNFNERSEEYSAPFYSAYSKLLWNREGDLVGVYPSYISQNDIEYINDLNNLRYLYLSDQRDKSVELDFNQLSSDFPLLGVYVSNVTAKGLRRFCDLKEIEHVEIVESRIVDPLPMSGCSESLRNIMLVESHINNFEISSLSGLKSLGIFGGYLEGLTIDGDTLPNLKTLHITNTDLPDKLDKVKLPSGLVQLYLNYSKDSALSNLVVPDGVEFIDLKFSELDDYSFLSTAKGLEYLRLRGSTFEQWELLSNLGQLEYLDLHAMNITDSDLKHIGKLRNLRYLNLSNTDITDEGLEYISELTNLRFLNLGGTGISNLMPLSNMGSMISLNFYRTNVTDMGLIPYFENIKFLGFALDSHYENESGYTDDIHEMMMNIDFNYICTRHEECGIPAWKVGTR</sequence>
<dbReference type="PANTHER" id="PTHR46652:SF3">
    <property type="entry name" value="LEUCINE-RICH REPEAT-CONTAINING PROTEIN 9"/>
    <property type="match status" value="1"/>
</dbReference>
<reference evidence="4" key="2">
    <citation type="submission" date="2020-09" db="EMBL/GenBank/DDBJ databases">
        <authorList>
            <person name="Sun Q."/>
            <person name="Kim S."/>
        </authorList>
    </citation>
    <scope>NUCLEOTIDE SEQUENCE</scope>
    <source>
        <strain evidence="4">KCTC 22169</strain>
    </source>
</reference>
<reference evidence="4" key="1">
    <citation type="journal article" date="2014" name="Int. J. Syst. Evol. Microbiol.">
        <title>Complete genome sequence of Corynebacterium casei LMG S-19264T (=DSM 44701T), isolated from a smear-ripened cheese.</title>
        <authorList>
            <consortium name="US DOE Joint Genome Institute (JGI-PGF)"/>
            <person name="Walter F."/>
            <person name="Albersmeier A."/>
            <person name="Kalinowski J."/>
            <person name="Ruckert C."/>
        </authorList>
    </citation>
    <scope>NUCLEOTIDE SEQUENCE</scope>
    <source>
        <strain evidence="4">KCTC 22169</strain>
    </source>
</reference>
<proteinExistence type="predicted"/>
<accession>A0A918NDM4</accession>
<evidence type="ECO:0000256" key="2">
    <source>
        <dbReference type="ARBA" id="ARBA00022737"/>
    </source>
</evidence>
<feature type="chain" id="PRO_5036827142" description="Leucine Rich repeat-containing protein" evidence="3">
    <location>
        <begin position="25"/>
        <end position="493"/>
    </location>
</feature>
<keyword evidence="1" id="KW-0433">Leucine-rich repeat</keyword>
<keyword evidence="5" id="KW-1185">Reference proteome</keyword>
<evidence type="ECO:0000313" key="5">
    <source>
        <dbReference type="Proteomes" id="UP000626148"/>
    </source>
</evidence>
<keyword evidence="3" id="KW-0732">Signal</keyword>
<comment type="caution">
    <text evidence="4">The sequence shown here is derived from an EMBL/GenBank/DDBJ whole genome shotgun (WGS) entry which is preliminary data.</text>
</comment>
<evidence type="ECO:0000313" key="4">
    <source>
        <dbReference type="EMBL" id="GGX59536.1"/>
    </source>
</evidence>
<dbReference type="Pfam" id="PF13516">
    <property type="entry name" value="LRR_6"/>
    <property type="match status" value="1"/>
</dbReference>
<dbReference type="Gene3D" id="3.80.10.10">
    <property type="entry name" value="Ribonuclease Inhibitor"/>
    <property type="match status" value="2"/>
</dbReference>
<dbReference type="InterPro" id="IPR001611">
    <property type="entry name" value="Leu-rich_rpt"/>
</dbReference>
<dbReference type="EMBL" id="BMXR01000007">
    <property type="protein sequence ID" value="GGX59536.1"/>
    <property type="molecule type" value="Genomic_DNA"/>
</dbReference>
<dbReference type="InterPro" id="IPR032675">
    <property type="entry name" value="LRR_dom_sf"/>
</dbReference>